<evidence type="ECO:0008006" key="4">
    <source>
        <dbReference type="Google" id="ProtNLM"/>
    </source>
</evidence>
<evidence type="ECO:0000256" key="1">
    <source>
        <dbReference type="SAM" id="SignalP"/>
    </source>
</evidence>
<keyword evidence="1" id="KW-0732">Signal</keyword>
<proteinExistence type="predicted"/>
<dbReference type="AlphaFoldDB" id="A0A9D0ZMH3"/>
<feature type="signal peptide" evidence="1">
    <location>
        <begin position="1"/>
        <end position="20"/>
    </location>
</feature>
<reference evidence="2" key="2">
    <citation type="journal article" date="2021" name="PeerJ">
        <title>Extensive microbial diversity within the chicken gut microbiome revealed by metagenomics and culture.</title>
        <authorList>
            <person name="Gilroy R."/>
            <person name="Ravi A."/>
            <person name="Getino M."/>
            <person name="Pursley I."/>
            <person name="Horton D.L."/>
            <person name="Alikhan N.F."/>
            <person name="Baker D."/>
            <person name="Gharbi K."/>
            <person name="Hall N."/>
            <person name="Watson M."/>
            <person name="Adriaenssens E.M."/>
            <person name="Foster-Nyarko E."/>
            <person name="Jarju S."/>
            <person name="Secka A."/>
            <person name="Antonio M."/>
            <person name="Oren A."/>
            <person name="Chaudhuri R.R."/>
            <person name="La Ragione R."/>
            <person name="Hildebrand F."/>
            <person name="Pallen M.J."/>
        </authorList>
    </citation>
    <scope>NUCLEOTIDE SEQUENCE</scope>
    <source>
        <strain evidence="2">ChiSjej6B24-2974</strain>
    </source>
</reference>
<evidence type="ECO:0000313" key="3">
    <source>
        <dbReference type="Proteomes" id="UP000824260"/>
    </source>
</evidence>
<name>A0A9D0ZMH3_9FIRM</name>
<feature type="chain" id="PRO_5038350573" description="DUF5666 domain-containing protein" evidence="1">
    <location>
        <begin position="21"/>
        <end position="262"/>
    </location>
</feature>
<dbReference type="Proteomes" id="UP000824260">
    <property type="component" value="Unassembled WGS sequence"/>
</dbReference>
<comment type="caution">
    <text evidence="2">The sequence shown here is derived from an EMBL/GenBank/DDBJ whole genome shotgun (WGS) entry which is preliminary data.</text>
</comment>
<dbReference type="EMBL" id="DVFZ01000073">
    <property type="protein sequence ID" value="HIQ82922.1"/>
    <property type="molecule type" value="Genomic_DNA"/>
</dbReference>
<organism evidence="2 3">
    <name type="scientific">Candidatus Pullichristensenella stercorigallinarum</name>
    <dbReference type="NCBI Taxonomy" id="2840909"/>
    <lineage>
        <taxon>Bacteria</taxon>
        <taxon>Bacillati</taxon>
        <taxon>Bacillota</taxon>
        <taxon>Clostridia</taxon>
        <taxon>Candidatus Pullichristensenella</taxon>
    </lineage>
</organism>
<protein>
    <recommendedName>
        <fullName evidence="4">DUF5666 domain-containing protein</fullName>
    </recommendedName>
</protein>
<evidence type="ECO:0000313" key="2">
    <source>
        <dbReference type="EMBL" id="HIQ82922.1"/>
    </source>
</evidence>
<accession>A0A9D0ZMH3</accession>
<gene>
    <name evidence="2" type="ORF">IAA52_07445</name>
</gene>
<sequence>MRKLLSLLIALVLVALPVCAEENAAPATEENAPTEGGWLDADGAEAETEAEAFMLEGAIVEIADERITIYTEDMGNVLVLVSEETVQETNHDLEVGSYIYVDYNGQMTRSLPPQVTAARIVSHRLEGDVLATYPEENALLLYASDGMEYRVNLPASWAETGFDAQRAIVYFNGAATLSIPPQISVGRIVAEYAMENTISELSETSMVLGEGESAVRVNFDPALLPEGLAVGDAVRVTYDGTVHSAEGEQDAIDAVAIVKVGA</sequence>
<reference evidence="2" key="1">
    <citation type="submission" date="2020-10" db="EMBL/GenBank/DDBJ databases">
        <authorList>
            <person name="Gilroy R."/>
        </authorList>
    </citation>
    <scope>NUCLEOTIDE SEQUENCE</scope>
    <source>
        <strain evidence="2">ChiSjej6B24-2974</strain>
    </source>
</reference>